<dbReference type="SUPFAM" id="SSF54975">
    <property type="entry name" value="Acylphosphatase/BLUF domain-like"/>
    <property type="match status" value="1"/>
</dbReference>
<evidence type="ECO:0000256" key="3">
    <source>
        <dbReference type="ARBA" id="ARBA00008097"/>
    </source>
</evidence>
<comment type="pathway">
    <text evidence="1">Protein modification; [NiFe] hydrogenase maturation.</text>
</comment>
<protein>
    <recommendedName>
        <fullName evidence="10">Carbamoyltransferase</fullName>
        <ecNumber evidence="10">6.2.-.-</ecNumber>
    </recommendedName>
</protein>
<dbReference type="UniPathway" id="UPA00335"/>
<dbReference type="AlphaFoldDB" id="A0A7X0HPL7"/>
<dbReference type="Proteomes" id="UP000531594">
    <property type="component" value="Unassembled WGS sequence"/>
</dbReference>
<dbReference type="GO" id="GO:0008270">
    <property type="term" value="F:zinc ion binding"/>
    <property type="evidence" value="ECO:0007669"/>
    <property type="project" value="UniProtKB-KW"/>
</dbReference>
<comment type="similarity">
    <text evidence="3 10">Belongs to the carbamoyltransferase HypF family.</text>
</comment>
<dbReference type="InterPro" id="IPR051060">
    <property type="entry name" value="Carbamoyltrans_HypF-like"/>
</dbReference>
<dbReference type="PROSITE" id="PS51163">
    <property type="entry name" value="YRDC"/>
    <property type="match status" value="1"/>
</dbReference>
<dbReference type="PIRSF" id="PIRSF006256">
    <property type="entry name" value="CMPcnvr_hdrg_mat"/>
    <property type="match status" value="1"/>
</dbReference>
<evidence type="ECO:0000256" key="1">
    <source>
        <dbReference type="ARBA" id="ARBA00004711"/>
    </source>
</evidence>
<dbReference type="FunFam" id="3.30.420.40:FF:000124">
    <property type="entry name" value="Carbamoyltransferase HypF"/>
    <property type="match status" value="1"/>
</dbReference>
<comment type="catalytic activity">
    <reaction evidence="8 11">
        <text>an acyl phosphate + H2O = a carboxylate + phosphate + H(+)</text>
        <dbReference type="Rhea" id="RHEA:14965"/>
        <dbReference type="ChEBI" id="CHEBI:15377"/>
        <dbReference type="ChEBI" id="CHEBI:15378"/>
        <dbReference type="ChEBI" id="CHEBI:29067"/>
        <dbReference type="ChEBI" id="CHEBI:43474"/>
        <dbReference type="ChEBI" id="CHEBI:59918"/>
        <dbReference type="EC" id="3.6.1.7"/>
    </reaction>
</comment>
<keyword evidence="4" id="KW-0436">Ligase</keyword>
<dbReference type="InterPro" id="IPR011125">
    <property type="entry name" value="Znf_HypF"/>
</dbReference>
<dbReference type="InterPro" id="IPR006070">
    <property type="entry name" value="Sua5-like_dom"/>
</dbReference>
<keyword evidence="5" id="KW-0479">Metal-binding</keyword>
<evidence type="ECO:0000256" key="2">
    <source>
        <dbReference type="ARBA" id="ARBA00005614"/>
    </source>
</evidence>
<dbReference type="Gene3D" id="3.90.870.50">
    <property type="match status" value="1"/>
</dbReference>
<dbReference type="InterPro" id="IPR043129">
    <property type="entry name" value="ATPase_NBD"/>
</dbReference>
<dbReference type="EMBL" id="JACHGK010000003">
    <property type="protein sequence ID" value="MBB6444589.1"/>
    <property type="molecule type" value="Genomic_DNA"/>
</dbReference>
<proteinExistence type="inferred from homology"/>
<dbReference type="PROSITE" id="PS00150">
    <property type="entry name" value="ACYLPHOSPHATASE_1"/>
    <property type="match status" value="1"/>
</dbReference>
<keyword evidence="15" id="KW-1185">Reference proteome</keyword>
<evidence type="ECO:0000313" key="14">
    <source>
        <dbReference type="EMBL" id="MBB6444589.1"/>
    </source>
</evidence>
<dbReference type="InterPro" id="IPR036046">
    <property type="entry name" value="Acylphosphatase-like_dom_sf"/>
</dbReference>
<accession>A0A7X0HPL7</accession>
<evidence type="ECO:0000256" key="11">
    <source>
        <dbReference type="PROSITE-ProRule" id="PRU00520"/>
    </source>
</evidence>
<keyword evidence="7" id="KW-0862">Zinc</keyword>
<dbReference type="Pfam" id="PF22521">
    <property type="entry name" value="HypF_C_2"/>
    <property type="match status" value="1"/>
</dbReference>
<dbReference type="Pfam" id="PF17788">
    <property type="entry name" value="HypF_C"/>
    <property type="match status" value="1"/>
</dbReference>
<evidence type="ECO:0000313" key="15">
    <source>
        <dbReference type="Proteomes" id="UP000531594"/>
    </source>
</evidence>
<dbReference type="PANTHER" id="PTHR42959:SF1">
    <property type="entry name" value="CARBAMOYLTRANSFERASE HYPF"/>
    <property type="match status" value="1"/>
</dbReference>
<feature type="active site" evidence="11">
    <location>
        <position position="37"/>
    </location>
</feature>
<dbReference type="Pfam" id="PF00708">
    <property type="entry name" value="Acylphosphatase"/>
    <property type="match status" value="1"/>
</dbReference>
<dbReference type="InterPro" id="IPR004421">
    <property type="entry name" value="Carbamoyltransferase_HypF"/>
</dbReference>
<evidence type="ECO:0000256" key="4">
    <source>
        <dbReference type="ARBA" id="ARBA00022598"/>
    </source>
</evidence>
<dbReference type="GO" id="GO:0003725">
    <property type="term" value="F:double-stranded RNA binding"/>
    <property type="evidence" value="ECO:0007669"/>
    <property type="project" value="InterPro"/>
</dbReference>
<dbReference type="GO" id="GO:0016874">
    <property type="term" value="F:ligase activity"/>
    <property type="evidence" value="ECO:0007669"/>
    <property type="project" value="UniProtKB-UniRule"/>
</dbReference>
<dbReference type="GO" id="GO:0051604">
    <property type="term" value="P:protein maturation"/>
    <property type="evidence" value="ECO:0007669"/>
    <property type="project" value="TreeGrafter"/>
</dbReference>
<comment type="similarity">
    <text evidence="2">Belongs to the acylphosphatase family.</text>
</comment>
<organism evidence="14 15">
    <name type="scientific">Bacillus benzoevorans</name>
    <dbReference type="NCBI Taxonomy" id="1456"/>
    <lineage>
        <taxon>Bacteria</taxon>
        <taxon>Bacillati</taxon>
        <taxon>Bacillota</taxon>
        <taxon>Bacilli</taxon>
        <taxon>Bacillales</taxon>
        <taxon>Bacillaceae</taxon>
        <taxon>Bacillus</taxon>
    </lineage>
</organism>
<dbReference type="RefSeq" id="WP_184523815.1">
    <property type="nucleotide sequence ID" value="NZ_JACHGK010000003.1"/>
</dbReference>
<evidence type="ECO:0000259" key="12">
    <source>
        <dbReference type="PROSITE" id="PS51160"/>
    </source>
</evidence>
<feature type="domain" description="YrdC-like" evidence="13">
    <location>
        <begin position="200"/>
        <end position="386"/>
    </location>
</feature>
<dbReference type="GO" id="GO:0016743">
    <property type="term" value="F:carboxyl- or carbamoyltransferase activity"/>
    <property type="evidence" value="ECO:0007669"/>
    <property type="project" value="UniProtKB-UniRule"/>
</dbReference>
<sequence length="761" mass="85939">MDKARKVIVRGRVQGVGFRPFVFQLAEKWHLLGTVQNNMDGVRIHIEGKGDHIESFLDDLRNNAPRLARIDEVLIEPSELEDAKAFTIIESERKGTSRLVLPVDSAVCDDCLREMNNPQDFRYHYPLINCTQCGPRYTIISELPYDRPYTSMAPYKFCPQCEREYLDPVNRRHHAQPIACSECGPLVKLLTITGAEIACPDPIDLAASLIKNGHILAIKGIGGYHLCCDATNSESVRMLRKRKGRPVRPLALMSVSIDEIRRYAFLTPEEEKMLRSPEAPIVVVSKQKNKIIADEVAPGMNTLGVMLPYTPLHHLLFHGKKITSVVMTSANLSGLPIMYKDEDAIHDLQGISDYILLHKREILHPLDDSVLQITGGRTDLFRRSRGFVPDAFITDKQVHGIAAFGGQQKSTFTIGRNEQVFIGPHIGDLENIETMDHFKRELDHLLKWIDIPLETAVLDMHPSYHVRKIAKEYPFKEVLEIQHHHAHMASCMADNQLEDQVFAVILDGTGYGTDGDIWGFEVFYGDYKDFQRLAHLTYTPLPGGEKSIREPWRNAVGMMLHLLGEQGKEICLERFPKRTDDIPVLQAMLEHNVNTVMAGTCGRLFDAVSALVGLCSISTYDGEAAIKLSEFAAETFAVKGYSYQIHSANNLLEFDFTNMLEEISMDLKQRRDIREISTSFHETLVEAITACLVQLSEQHPKFSQRVVLSGGSFHNRYLKKRLLEELEKKGFKGYTHQKVPCNDGGLSYGQMMAAAAKREEI</sequence>
<evidence type="ECO:0000256" key="10">
    <source>
        <dbReference type="PIRNR" id="PIRNR006256"/>
    </source>
</evidence>
<name>A0A7X0HPL7_9BACI</name>
<evidence type="ECO:0000259" key="13">
    <source>
        <dbReference type="PROSITE" id="PS51163"/>
    </source>
</evidence>
<feature type="domain" description="Acylphosphatase-like" evidence="12">
    <location>
        <begin position="4"/>
        <end position="90"/>
    </location>
</feature>
<dbReference type="Gene3D" id="3.30.420.40">
    <property type="match status" value="1"/>
</dbReference>
<comment type="caution">
    <text evidence="14">The sequence shown here is derived from an EMBL/GenBank/DDBJ whole genome shotgun (WGS) entry which is preliminary data.</text>
</comment>
<comment type="catalytic activity">
    <reaction evidence="9">
        <text>C-terminal L-cysteinyl-[HypE protein] + carbamoyl phosphate + ATP + H2O = C-terminal S-carboxamide-L-cysteinyl-[HypE protein] + AMP + phosphate + diphosphate + H(+)</text>
        <dbReference type="Rhea" id="RHEA:55636"/>
        <dbReference type="Rhea" id="RHEA-COMP:14247"/>
        <dbReference type="Rhea" id="RHEA-COMP:14392"/>
        <dbReference type="ChEBI" id="CHEBI:15377"/>
        <dbReference type="ChEBI" id="CHEBI:15378"/>
        <dbReference type="ChEBI" id="CHEBI:30616"/>
        <dbReference type="ChEBI" id="CHEBI:33019"/>
        <dbReference type="ChEBI" id="CHEBI:43474"/>
        <dbReference type="ChEBI" id="CHEBI:58228"/>
        <dbReference type="ChEBI" id="CHEBI:76913"/>
        <dbReference type="ChEBI" id="CHEBI:139126"/>
        <dbReference type="ChEBI" id="CHEBI:456215"/>
    </reaction>
</comment>
<dbReference type="SUPFAM" id="SSF53067">
    <property type="entry name" value="Actin-like ATPase domain"/>
    <property type="match status" value="1"/>
</dbReference>
<dbReference type="PROSITE" id="PS51160">
    <property type="entry name" value="ACYLPHOSPHATASE_3"/>
    <property type="match status" value="1"/>
</dbReference>
<dbReference type="Gene3D" id="3.30.420.360">
    <property type="match status" value="1"/>
</dbReference>
<feature type="active site" evidence="11">
    <location>
        <position position="19"/>
    </location>
</feature>
<gene>
    <name evidence="14" type="ORF">HNR53_001198</name>
</gene>
<dbReference type="EC" id="6.2.-.-" evidence="10"/>
<evidence type="ECO:0000256" key="9">
    <source>
        <dbReference type="ARBA" id="ARBA00048220"/>
    </source>
</evidence>
<evidence type="ECO:0000256" key="5">
    <source>
        <dbReference type="ARBA" id="ARBA00022723"/>
    </source>
</evidence>
<reference evidence="14 15" key="1">
    <citation type="submission" date="2020-08" db="EMBL/GenBank/DDBJ databases">
        <title>Genomic Encyclopedia of Type Strains, Phase IV (KMG-IV): sequencing the most valuable type-strain genomes for metagenomic binning, comparative biology and taxonomic classification.</title>
        <authorList>
            <person name="Goeker M."/>
        </authorList>
    </citation>
    <scope>NUCLEOTIDE SEQUENCE [LARGE SCALE GENOMIC DNA]</scope>
    <source>
        <strain evidence="14 15">DSM 5391</strain>
    </source>
</reference>
<dbReference type="InterPro" id="IPR041440">
    <property type="entry name" value="HypF_C"/>
</dbReference>
<evidence type="ECO:0000256" key="6">
    <source>
        <dbReference type="ARBA" id="ARBA00022771"/>
    </source>
</evidence>
<keyword evidence="11" id="KW-0378">Hydrolase</keyword>
<keyword evidence="6" id="KW-0863">Zinc-finger</keyword>
<dbReference type="Gene3D" id="3.30.110.120">
    <property type="match status" value="1"/>
</dbReference>
<dbReference type="NCBIfam" id="TIGR00143">
    <property type="entry name" value="hypF"/>
    <property type="match status" value="1"/>
</dbReference>
<dbReference type="GO" id="GO:0003998">
    <property type="term" value="F:acylphosphatase activity"/>
    <property type="evidence" value="ECO:0007669"/>
    <property type="project" value="UniProtKB-EC"/>
</dbReference>
<dbReference type="Pfam" id="PF07503">
    <property type="entry name" value="zf-HYPF"/>
    <property type="match status" value="2"/>
</dbReference>
<dbReference type="Pfam" id="PF01300">
    <property type="entry name" value="Sua5_yciO_yrdC"/>
    <property type="match status" value="1"/>
</dbReference>
<evidence type="ECO:0000256" key="7">
    <source>
        <dbReference type="ARBA" id="ARBA00022833"/>
    </source>
</evidence>
<evidence type="ECO:0000256" key="8">
    <source>
        <dbReference type="ARBA" id="ARBA00047645"/>
    </source>
</evidence>
<dbReference type="InterPro" id="IPR055128">
    <property type="entry name" value="HypF_C_2"/>
</dbReference>
<dbReference type="InterPro" id="IPR017968">
    <property type="entry name" value="Acylphosphatase_CS"/>
</dbReference>
<dbReference type="SUPFAM" id="SSF55821">
    <property type="entry name" value="YrdC/RibB"/>
    <property type="match status" value="1"/>
</dbReference>
<dbReference type="InterPro" id="IPR017945">
    <property type="entry name" value="DHBP_synth_RibB-like_a/b_dom"/>
</dbReference>
<dbReference type="InterPro" id="IPR001792">
    <property type="entry name" value="Acylphosphatase-like_dom"/>
</dbReference>
<dbReference type="PANTHER" id="PTHR42959">
    <property type="entry name" value="CARBAMOYLTRANSFERASE"/>
    <property type="match status" value="1"/>
</dbReference>